<dbReference type="InterPro" id="IPR058502">
    <property type="entry name" value="PLL-like_beta-prop"/>
</dbReference>
<evidence type="ECO:0000259" key="2">
    <source>
        <dbReference type="Pfam" id="PF14517"/>
    </source>
</evidence>
<feature type="domain" description="Tachylectin 2" evidence="2">
    <location>
        <begin position="110"/>
        <end position="339"/>
    </location>
</feature>
<evidence type="ECO:0000313" key="4">
    <source>
        <dbReference type="EMBL" id="PSJ29608.1"/>
    </source>
</evidence>
<dbReference type="SUPFAM" id="SSF50934">
    <property type="entry name" value="Tachylectin-2"/>
    <property type="match status" value="1"/>
</dbReference>
<gene>
    <name evidence="4" type="ORF">B7P34_05955</name>
</gene>
<feature type="region of interest" description="Disordered" evidence="1">
    <location>
        <begin position="25"/>
        <end position="44"/>
    </location>
</feature>
<accession>A0A9X7JTV5</accession>
<name>A0A9X7JTV5_9ACTN</name>
<keyword evidence="5" id="KW-1185">Reference proteome</keyword>
<dbReference type="OrthoDB" id="4178270at2"/>
<dbReference type="Gene3D" id="2.120.10.70">
    <property type="entry name" value="Fucose-specific lectin"/>
    <property type="match status" value="1"/>
</dbReference>
<dbReference type="InterPro" id="IPR036813">
    <property type="entry name" value="Tachylectin2_sf"/>
</dbReference>
<feature type="region of interest" description="Disordered" evidence="1">
    <location>
        <begin position="712"/>
        <end position="752"/>
    </location>
</feature>
<protein>
    <recommendedName>
        <fullName evidence="6">Tachylectin 2 domain-containing protein</fullName>
    </recommendedName>
</protein>
<evidence type="ECO:0000259" key="3">
    <source>
        <dbReference type="Pfam" id="PF26607"/>
    </source>
</evidence>
<feature type="domain" description="PLL-like beta propeller" evidence="3">
    <location>
        <begin position="416"/>
        <end position="508"/>
    </location>
</feature>
<dbReference type="SUPFAM" id="SSF89372">
    <property type="entry name" value="Fucose-specific lectin"/>
    <property type="match status" value="2"/>
</dbReference>
<evidence type="ECO:0008006" key="6">
    <source>
        <dbReference type="Google" id="ProtNLM"/>
    </source>
</evidence>
<comment type="caution">
    <text evidence="4">The sequence shown here is derived from an EMBL/GenBank/DDBJ whole genome shotgun (WGS) entry which is preliminary data.</text>
</comment>
<dbReference type="Pfam" id="PF26607">
    <property type="entry name" value="DUF8189"/>
    <property type="match status" value="2"/>
</dbReference>
<dbReference type="Proteomes" id="UP000242427">
    <property type="component" value="Unassembled WGS sequence"/>
</dbReference>
<dbReference type="EMBL" id="PXWG01000008">
    <property type="protein sequence ID" value="PSJ29608.1"/>
    <property type="molecule type" value="Genomic_DNA"/>
</dbReference>
<dbReference type="AlphaFoldDB" id="A0A9X7JTV5"/>
<evidence type="ECO:0000256" key="1">
    <source>
        <dbReference type="SAM" id="MobiDB-lite"/>
    </source>
</evidence>
<feature type="domain" description="PLL-like beta propeller" evidence="3">
    <location>
        <begin position="558"/>
        <end position="708"/>
    </location>
</feature>
<sequence length="752" mass="81116">MVVLPSSMLIEGNCPKGSHIGCDYMHPAPPSSGRDLGPGRALSPRQKVPSMLLSRPRPSAARVAALTLAVVTALPLGLVCAPTATADAVPSTPVPSAQVSCRPVQLYGPTPDGKLDFFSHADAAQGSFNWPVIGKRIDGSGWGPPRITLGGPGNWIYSINADGGLYRHRYDPATNSWGTPPGEKIDSGWGNFLNGAARRNRVTIDERGNIFAVHDDGTLRLYRYDEKTGAPVPGNGRIIDTGNWGGFNLIVAAGDGLLFARQGKDMYRYRYDVDRQQWLELKSQAWMGGWENFREIRSAGGGTLYGLYSDGSLYWFRYDVNTGAWVDTKGRKAGWNFDADKYHGVSVSTDACKTPAQPAKAPVAPRPNMPAAIRQGSDKLIQQFYVDERGWLVNGVQRDPRDLGTVAYSTVPGARDIVDQPVVMEQADGTPMAFVLGKDGHIWMTKRQAGGVWSALTDFGGDFTGAPTVTRNTQGIVAVHAFDRDGKMWYLNQQTPNSDNFIPWRTRDAYSSMPAGYEKSSFAGAGQAASVDVNAERPFILGLDKQGRLGMNRADAKREGWWVWGASDVSGLGGTPAAARGADGKVMAFARTKNGEIWTAREATRTDADTKLPLNGFFGDGTVLSGVKTTGSPAVAVNQDKTLGVVVRDESGYVHYARQLGPDGDFSRWSLVASKQAATDPAVVQLADGQWAVFYIDTEGLERMYWLSDADGSSAQPRSLTRPKRSVPADPVFTGGVTAKSRNGKPVVTEGR</sequence>
<dbReference type="Gene3D" id="2.115.10.10">
    <property type="entry name" value="Tachylectin 2"/>
    <property type="match status" value="2"/>
</dbReference>
<dbReference type="InterPro" id="IPR023294">
    <property type="entry name" value="Tachylectin2"/>
</dbReference>
<evidence type="ECO:0000313" key="5">
    <source>
        <dbReference type="Proteomes" id="UP000242427"/>
    </source>
</evidence>
<dbReference type="Pfam" id="PF14517">
    <property type="entry name" value="Tachylectin"/>
    <property type="match status" value="1"/>
</dbReference>
<organism evidence="4 5">
    <name type="scientific">Streptosporangium nondiastaticum</name>
    <dbReference type="NCBI Taxonomy" id="35764"/>
    <lineage>
        <taxon>Bacteria</taxon>
        <taxon>Bacillati</taxon>
        <taxon>Actinomycetota</taxon>
        <taxon>Actinomycetes</taxon>
        <taxon>Streptosporangiales</taxon>
        <taxon>Streptosporangiaceae</taxon>
        <taxon>Streptosporangium</taxon>
    </lineage>
</organism>
<reference evidence="4 5" key="1">
    <citation type="submission" date="2018-03" db="EMBL/GenBank/DDBJ databases">
        <title>Chitinolytic properties of Streptosporangium nondiastaticum TBG75A20.</title>
        <authorList>
            <person name="Gayathri V."/>
            <person name="Shiburaj S."/>
        </authorList>
    </citation>
    <scope>NUCLEOTIDE SEQUENCE [LARGE SCALE GENOMIC DNA]</scope>
    <source>
        <strain evidence="4 5">TBG75A20</strain>
    </source>
</reference>
<proteinExistence type="predicted"/>